<evidence type="ECO:0000313" key="1">
    <source>
        <dbReference type="EMBL" id="WLR43358.1"/>
    </source>
</evidence>
<name>A0ABY9JX49_9BACI</name>
<dbReference type="EMBL" id="CP129013">
    <property type="protein sequence ID" value="WLR43358.1"/>
    <property type="molecule type" value="Genomic_DNA"/>
</dbReference>
<evidence type="ECO:0000313" key="2">
    <source>
        <dbReference type="Proteomes" id="UP001197974"/>
    </source>
</evidence>
<keyword evidence="2" id="KW-1185">Reference proteome</keyword>
<accession>A0ABY9JX49</accession>
<protein>
    <recommendedName>
        <fullName evidence="3">Spore germination protein</fullName>
    </recommendedName>
</protein>
<proteinExistence type="predicted"/>
<dbReference type="RefSeq" id="WP_226539589.1">
    <property type="nucleotide sequence ID" value="NZ_CP129013.1"/>
</dbReference>
<reference evidence="1 2" key="1">
    <citation type="submission" date="2023-06" db="EMBL/GenBank/DDBJ databases">
        <title>Five Gram-positive bacteria isolated from mangrove sediments in Shenzhen, Guangdong, China.</title>
        <authorList>
            <person name="Yu S."/>
            <person name="Zheng W."/>
            <person name="Huang Y."/>
        </authorList>
    </citation>
    <scope>NUCLEOTIDE SEQUENCE [LARGE SCALE GENOMIC DNA]</scope>
    <source>
        <strain evidence="1 2">SaN35-3</strain>
    </source>
</reference>
<organism evidence="1 2">
    <name type="scientific">Bacillus carboniphilus</name>
    <dbReference type="NCBI Taxonomy" id="86663"/>
    <lineage>
        <taxon>Bacteria</taxon>
        <taxon>Bacillati</taxon>
        <taxon>Bacillota</taxon>
        <taxon>Bacilli</taxon>
        <taxon>Bacillales</taxon>
        <taxon>Bacillaceae</taxon>
        <taxon>Bacillus</taxon>
    </lineage>
</organism>
<dbReference type="Proteomes" id="UP001197974">
    <property type="component" value="Chromosome"/>
</dbReference>
<evidence type="ECO:0008006" key="3">
    <source>
        <dbReference type="Google" id="ProtNLM"/>
    </source>
</evidence>
<sequence length="76" mass="8236">MFSPMILNIIGFKVNLVDEQSSINLGPSIQADKFNSSKRTQGFGETSGDLSPVYIPINFVADPDVVDSNAVKNSFI</sequence>
<gene>
    <name evidence="1" type="ORF">LC087_04015</name>
</gene>